<reference evidence="3 4" key="1">
    <citation type="submission" date="2019-06" db="EMBL/GenBank/DDBJ databases">
        <title>Enrichment of Autotrophic Halophilic Microorganisms from Red Sea Brine Pool Using Microbial Electrosynthesis System.</title>
        <authorList>
            <person name="Alqahtani M.F."/>
            <person name="Bajracharya S."/>
            <person name="Katuri K.P."/>
            <person name="Ali M."/>
            <person name="Saikaly P.E."/>
        </authorList>
    </citation>
    <scope>NUCLEOTIDE SEQUENCE [LARGE SCALE GENOMIC DNA]</scope>
    <source>
        <strain evidence="3">MES15</strain>
    </source>
</reference>
<accession>A0A844I0X8</accession>
<keyword evidence="1" id="KW-1133">Transmembrane helix</keyword>
<feature type="domain" description="DUF3592" evidence="2">
    <location>
        <begin position="53"/>
        <end position="121"/>
    </location>
</feature>
<evidence type="ECO:0000256" key="1">
    <source>
        <dbReference type="SAM" id="Phobius"/>
    </source>
</evidence>
<proteinExistence type="predicted"/>
<keyword evidence="1" id="KW-0472">Membrane</keyword>
<evidence type="ECO:0000313" key="4">
    <source>
        <dbReference type="Proteomes" id="UP000431462"/>
    </source>
</evidence>
<dbReference type="Pfam" id="PF12158">
    <property type="entry name" value="DUF3592"/>
    <property type="match status" value="1"/>
</dbReference>
<feature type="transmembrane region" description="Helical" evidence="1">
    <location>
        <begin position="123"/>
        <end position="150"/>
    </location>
</feature>
<sequence length="245" mass="26958">MFSGKEAIFKGTDMKTFNTLRVIFSLVGVGMLVGAFFSFQSTSTFLETATAKPGVVTDLIRSRSSDSNAYYPLVRFEDEQGRLTEFLSSSGSNPPSYSRGETVRVLFLPGNAESARIDGFFSLWGVTLIVGGLGGVFFMVAAGMFVVPAVRNSGAAKLRKTGQRVQGMFQGVEKNQMIVMNGKSPYQIVCQWQNPVTSDVHVFRSGNLWFDPSDHIQSESIPVYINPTNPKRYWVDTSFLPKVAS</sequence>
<evidence type="ECO:0000259" key="2">
    <source>
        <dbReference type="Pfam" id="PF12158"/>
    </source>
</evidence>
<feature type="transmembrane region" description="Helical" evidence="1">
    <location>
        <begin position="20"/>
        <end position="39"/>
    </location>
</feature>
<evidence type="ECO:0000313" key="3">
    <source>
        <dbReference type="EMBL" id="MTI99966.1"/>
    </source>
</evidence>
<protein>
    <submittedName>
        <fullName evidence="3">DUF3592 domain-containing protein</fullName>
    </submittedName>
</protein>
<dbReference type="AlphaFoldDB" id="A0A844I0X8"/>
<comment type="caution">
    <text evidence="3">The sequence shown here is derived from an EMBL/GenBank/DDBJ whole genome shotgun (WGS) entry which is preliminary data.</text>
</comment>
<organism evidence="3 4">
    <name type="scientific">Marinobacter adhaerens</name>
    <dbReference type="NCBI Taxonomy" id="1033846"/>
    <lineage>
        <taxon>Bacteria</taxon>
        <taxon>Pseudomonadati</taxon>
        <taxon>Pseudomonadota</taxon>
        <taxon>Gammaproteobacteria</taxon>
        <taxon>Pseudomonadales</taxon>
        <taxon>Marinobacteraceae</taxon>
        <taxon>Marinobacter</taxon>
    </lineage>
</organism>
<dbReference type="Proteomes" id="UP000431462">
    <property type="component" value="Unassembled WGS sequence"/>
</dbReference>
<dbReference type="InterPro" id="IPR021994">
    <property type="entry name" value="DUF3592"/>
</dbReference>
<dbReference type="EMBL" id="VENC01000014">
    <property type="protein sequence ID" value="MTI99966.1"/>
    <property type="molecule type" value="Genomic_DNA"/>
</dbReference>
<keyword evidence="1" id="KW-0812">Transmembrane</keyword>
<gene>
    <name evidence="3" type="ORF">FH752_15220</name>
</gene>
<name>A0A844I0X8_9GAMM</name>